<evidence type="ECO:0000259" key="10">
    <source>
        <dbReference type="Pfam" id="PF02771"/>
    </source>
</evidence>
<comment type="caution">
    <text evidence="11">The sequence shown here is derived from an EMBL/GenBank/DDBJ whole genome shotgun (WGS) entry which is preliminary data.</text>
</comment>
<dbReference type="InterPro" id="IPR009075">
    <property type="entry name" value="AcylCo_DH/oxidase_C"/>
</dbReference>
<keyword evidence="5" id="KW-0809">Transit peptide</keyword>
<gene>
    <name evidence="11" type="ORF">ACFQ11_21715</name>
</gene>
<evidence type="ECO:0000256" key="5">
    <source>
        <dbReference type="ARBA" id="ARBA00022946"/>
    </source>
</evidence>
<feature type="domain" description="Acyl-CoA dehydrogenase/oxidase N-terminal" evidence="10">
    <location>
        <begin position="30"/>
        <end position="143"/>
    </location>
</feature>
<dbReference type="Gene3D" id="1.20.140.10">
    <property type="entry name" value="Butyryl-CoA Dehydrogenase, subunit A, domain 3"/>
    <property type="match status" value="1"/>
</dbReference>
<evidence type="ECO:0000256" key="4">
    <source>
        <dbReference type="ARBA" id="ARBA00022827"/>
    </source>
</evidence>
<dbReference type="Pfam" id="PF00441">
    <property type="entry name" value="Acyl-CoA_dh_1"/>
    <property type="match status" value="1"/>
</dbReference>
<dbReference type="RefSeq" id="WP_378301406.1">
    <property type="nucleotide sequence ID" value="NZ_JBHTJA010000046.1"/>
</dbReference>
<dbReference type="InterPro" id="IPR052033">
    <property type="entry name" value="Glutaryl-CoA_DH_mitochondrial"/>
</dbReference>
<feature type="domain" description="Acyl-CoA dehydrogenase/oxidase C-terminal" evidence="8">
    <location>
        <begin position="250"/>
        <end position="396"/>
    </location>
</feature>
<dbReference type="Gene3D" id="1.10.540.10">
    <property type="entry name" value="Acyl-CoA dehydrogenase/oxidase, N-terminal domain"/>
    <property type="match status" value="1"/>
</dbReference>
<dbReference type="SUPFAM" id="SSF56645">
    <property type="entry name" value="Acyl-CoA dehydrogenase NM domain-like"/>
    <property type="match status" value="1"/>
</dbReference>
<comment type="cofactor">
    <cofactor evidence="1 7">
        <name>FAD</name>
        <dbReference type="ChEBI" id="CHEBI:57692"/>
    </cofactor>
</comment>
<evidence type="ECO:0000256" key="7">
    <source>
        <dbReference type="RuleBase" id="RU362125"/>
    </source>
</evidence>
<dbReference type="InterPro" id="IPR037069">
    <property type="entry name" value="AcylCoA_DH/ox_N_sf"/>
</dbReference>
<organism evidence="11 12">
    <name type="scientific">Actinomadura sediminis</name>
    <dbReference type="NCBI Taxonomy" id="1038904"/>
    <lineage>
        <taxon>Bacteria</taxon>
        <taxon>Bacillati</taxon>
        <taxon>Actinomycetota</taxon>
        <taxon>Actinomycetes</taxon>
        <taxon>Streptosporangiales</taxon>
        <taxon>Thermomonosporaceae</taxon>
        <taxon>Actinomadura</taxon>
    </lineage>
</organism>
<evidence type="ECO:0000313" key="12">
    <source>
        <dbReference type="Proteomes" id="UP001596972"/>
    </source>
</evidence>
<dbReference type="PANTHER" id="PTHR42807">
    <property type="entry name" value="GLUTARYL-COA DEHYDROGENASE, MITOCHONDRIAL"/>
    <property type="match status" value="1"/>
</dbReference>
<evidence type="ECO:0000256" key="6">
    <source>
        <dbReference type="ARBA" id="ARBA00023002"/>
    </source>
</evidence>
<evidence type="ECO:0000256" key="3">
    <source>
        <dbReference type="ARBA" id="ARBA00022630"/>
    </source>
</evidence>
<dbReference type="InterPro" id="IPR046373">
    <property type="entry name" value="Acyl-CoA_Oxase/DH_mid-dom_sf"/>
</dbReference>
<keyword evidence="12" id="KW-1185">Reference proteome</keyword>
<dbReference type="InterPro" id="IPR013786">
    <property type="entry name" value="AcylCoA_DH/ox_N"/>
</dbReference>
<dbReference type="InterPro" id="IPR006091">
    <property type="entry name" value="Acyl-CoA_Oxase/DH_mid-dom"/>
</dbReference>
<keyword evidence="6 7" id="KW-0560">Oxidoreductase</keyword>
<dbReference type="Pfam" id="PF02770">
    <property type="entry name" value="Acyl-CoA_dh_M"/>
    <property type="match status" value="1"/>
</dbReference>
<evidence type="ECO:0000313" key="11">
    <source>
        <dbReference type="EMBL" id="MFD0903027.1"/>
    </source>
</evidence>
<name>A0ABW3ES45_9ACTN</name>
<dbReference type="Proteomes" id="UP001596972">
    <property type="component" value="Unassembled WGS sequence"/>
</dbReference>
<evidence type="ECO:0000259" key="8">
    <source>
        <dbReference type="Pfam" id="PF00441"/>
    </source>
</evidence>
<accession>A0ABW3ES45</accession>
<comment type="similarity">
    <text evidence="2 7">Belongs to the acyl-CoA dehydrogenase family.</text>
</comment>
<evidence type="ECO:0000256" key="2">
    <source>
        <dbReference type="ARBA" id="ARBA00009347"/>
    </source>
</evidence>
<dbReference type="Gene3D" id="2.40.110.10">
    <property type="entry name" value="Butyryl-CoA Dehydrogenase, subunit A, domain 2"/>
    <property type="match status" value="1"/>
</dbReference>
<dbReference type="SUPFAM" id="SSF47203">
    <property type="entry name" value="Acyl-CoA dehydrogenase C-terminal domain-like"/>
    <property type="match status" value="1"/>
</dbReference>
<keyword evidence="4 7" id="KW-0274">FAD</keyword>
<proteinExistence type="inferred from homology"/>
<dbReference type="Pfam" id="PF02771">
    <property type="entry name" value="Acyl-CoA_dh_N"/>
    <property type="match status" value="1"/>
</dbReference>
<feature type="domain" description="Acyl-CoA oxidase/dehydrogenase middle" evidence="9">
    <location>
        <begin position="147"/>
        <end position="237"/>
    </location>
</feature>
<sequence length="404" mass="43211">MTNTEPNTEPNTAKPSFDKHDPLAVDALLSEEELAVRDTVRRFCADNVAPHIADWFDRAELPGARDLAKQMGGLGLLGMHLDGYGCAGTSAVAYGLACLELEACDSGIRSLVSVQGSLAMFAIHRYGSEEQKREWLPRMAAGDAIGCFGLTEPDHGSDPGSMRTTARRDGADWILDGRKMWITNGSIADVAVVWARTDDGVRGFVVPTGSPGFSAPLMHRKMSLRASVTSELVLDGVRLPASAMLPGAAGLGAPLSCLNEARYGIVWGSVGAGRSALEAALDYAGTRVQFGRPIAGFQLTQAKLADMTLEIHKALLLALHLGRMKDAGTLRHEQVSFGKLNNVREALDVCRTARTVLGANGISLEYPVIRHMNNLESVLTYEGTVEMHTLVLGQAMTGIPAFRG</sequence>
<dbReference type="EMBL" id="JBHTJA010000046">
    <property type="protein sequence ID" value="MFD0903027.1"/>
    <property type="molecule type" value="Genomic_DNA"/>
</dbReference>
<keyword evidence="3 7" id="KW-0285">Flavoprotein</keyword>
<dbReference type="PANTHER" id="PTHR42807:SF1">
    <property type="entry name" value="GLUTARYL-COA DEHYDROGENASE, MITOCHONDRIAL"/>
    <property type="match status" value="1"/>
</dbReference>
<reference evidence="12" key="1">
    <citation type="journal article" date="2019" name="Int. J. Syst. Evol. Microbiol.">
        <title>The Global Catalogue of Microorganisms (GCM) 10K type strain sequencing project: providing services to taxonomists for standard genome sequencing and annotation.</title>
        <authorList>
            <consortium name="The Broad Institute Genomics Platform"/>
            <consortium name="The Broad Institute Genome Sequencing Center for Infectious Disease"/>
            <person name="Wu L."/>
            <person name="Ma J."/>
        </authorList>
    </citation>
    <scope>NUCLEOTIDE SEQUENCE [LARGE SCALE GENOMIC DNA]</scope>
    <source>
        <strain evidence="12">JCM 31202</strain>
    </source>
</reference>
<dbReference type="InterPro" id="IPR036250">
    <property type="entry name" value="AcylCo_DH-like_C"/>
</dbReference>
<evidence type="ECO:0000256" key="1">
    <source>
        <dbReference type="ARBA" id="ARBA00001974"/>
    </source>
</evidence>
<dbReference type="InterPro" id="IPR009100">
    <property type="entry name" value="AcylCoA_DH/oxidase_NM_dom_sf"/>
</dbReference>
<protein>
    <submittedName>
        <fullName evidence="11">Acyl-CoA dehydrogenase family protein</fullName>
    </submittedName>
</protein>
<evidence type="ECO:0000259" key="9">
    <source>
        <dbReference type="Pfam" id="PF02770"/>
    </source>
</evidence>